<dbReference type="InterPro" id="IPR020550">
    <property type="entry name" value="Inositol_monophosphatase_CS"/>
</dbReference>
<evidence type="ECO:0000256" key="3">
    <source>
        <dbReference type="ARBA" id="ARBA00022801"/>
    </source>
</evidence>
<comment type="caution">
    <text evidence="5">The sequence shown here is derived from an EMBL/GenBank/DDBJ whole genome shotgun (WGS) entry which is preliminary data.</text>
</comment>
<comment type="cofactor">
    <cofactor evidence="1">
        <name>Mg(2+)</name>
        <dbReference type="ChEBI" id="CHEBI:18420"/>
    </cofactor>
</comment>
<evidence type="ECO:0000256" key="4">
    <source>
        <dbReference type="ARBA" id="ARBA00022842"/>
    </source>
</evidence>
<dbReference type="Gene3D" id="3.30.540.10">
    <property type="entry name" value="Fructose-1,6-Bisphosphatase, subunit A, domain 1"/>
    <property type="match status" value="1"/>
</dbReference>
<reference evidence="5" key="1">
    <citation type="journal article" date="2015" name="Nature">
        <title>Complex archaea that bridge the gap between prokaryotes and eukaryotes.</title>
        <authorList>
            <person name="Spang A."/>
            <person name="Saw J.H."/>
            <person name="Jorgensen S.L."/>
            <person name="Zaremba-Niedzwiedzka K."/>
            <person name="Martijn J."/>
            <person name="Lind A.E."/>
            <person name="van Eijk R."/>
            <person name="Schleper C."/>
            <person name="Guy L."/>
            <person name="Ettema T.J."/>
        </authorList>
    </citation>
    <scope>NUCLEOTIDE SEQUENCE</scope>
</reference>
<dbReference type="GO" id="GO:0008934">
    <property type="term" value="F:inositol monophosphate 1-phosphatase activity"/>
    <property type="evidence" value="ECO:0007669"/>
    <property type="project" value="TreeGrafter"/>
</dbReference>
<dbReference type="EMBL" id="LAZR01001055">
    <property type="protein sequence ID" value="KKN51626.1"/>
    <property type="molecule type" value="Genomic_DNA"/>
</dbReference>
<evidence type="ECO:0000313" key="5">
    <source>
        <dbReference type="EMBL" id="KKN51626.1"/>
    </source>
</evidence>
<proteinExistence type="predicted"/>
<dbReference type="GO" id="GO:0006020">
    <property type="term" value="P:inositol metabolic process"/>
    <property type="evidence" value="ECO:0007669"/>
    <property type="project" value="TreeGrafter"/>
</dbReference>
<dbReference type="InterPro" id="IPR000760">
    <property type="entry name" value="Inositol_monophosphatase-like"/>
</dbReference>
<evidence type="ECO:0000256" key="2">
    <source>
        <dbReference type="ARBA" id="ARBA00022723"/>
    </source>
</evidence>
<sequence>MAYKVYEAVNPLLGTEEGAKKLKIGAGGDISMSIDTIAENVIIHFLEKEKTNLLLISEEIGEKYIGDKRKAIQNQNVLIVDPLDGSNNAVRGIPYCSVSIAYAIGKRITDITKAVVLNLNTKDLYLAEKGKGALLNGKKIHVSNLDISEKCFLEFNLSMKNPLESLQKITPLLRNFFRIRILGSSALSICLIAGGSMEAFINLRESNRLVDVAAGILVLKEAGGKIFSLDGNEIDQALSINIKFSFIACNAELESCLKKELTLKKK</sequence>
<evidence type="ECO:0000256" key="1">
    <source>
        <dbReference type="ARBA" id="ARBA00001946"/>
    </source>
</evidence>
<dbReference type="PANTHER" id="PTHR20854">
    <property type="entry name" value="INOSITOL MONOPHOSPHATASE"/>
    <property type="match status" value="1"/>
</dbReference>
<dbReference type="Pfam" id="PF00459">
    <property type="entry name" value="Inositol_P"/>
    <property type="match status" value="1"/>
</dbReference>
<dbReference type="GO" id="GO:0046872">
    <property type="term" value="F:metal ion binding"/>
    <property type="evidence" value="ECO:0007669"/>
    <property type="project" value="UniProtKB-KW"/>
</dbReference>
<keyword evidence="4" id="KW-0460">Magnesium</keyword>
<name>A0A0F9TR82_9ZZZZ</name>
<dbReference type="PANTHER" id="PTHR20854:SF4">
    <property type="entry name" value="INOSITOL-1-MONOPHOSPHATASE-RELATED"/>
    <property type="match status" value="1"/>
</dbReference>
<dbReference type="SUPFAM" id="SSF56655">
    <property type="entry name" value="Carbohydrate phosphatase"/>
    <property type="match status" value="1"/>
</dbReference>
<keyword evidence="2" id="KW-0479">Metal-binding</keyword>
<dbReference type="Gene3D" id="3.40.190.80">
    <property type="match status" value="1"/>
</dbReference>
<protein>
    <recommendedName>
        <fullName evidence="6">Inositol-1-monophosphatase</fullName>
    </recommendedName>
</protein>
<dbReference type="GO" id="GO:0046854">
    <property type="term" value="P:phosphatidylinositol phosphate biosynthetic process"/>
    <property type="evidence" value="ECO:0007669"/>
    <property type="project" value="InterPro"/>
</dbReference>
<evidence type="ECO:0008006" key="6">
    <source>
        <dbReference type="Google" id="ProtNLM"/>
    </source>
</evidence>
<dbReference type="PROSITE" id="PS00630">
    <property type="entry name" value="IMP_2"/>
    <property type="match status" value="1"/>
</dbReference>
<dbReference type="PRINTS" id="PR00377">
    <property type="entry name" value="IMPHPHTASES"/>
</dbReference>
<dbReference type="FunFam" id="3.40.190.80:FF:000020">
    <property type="entry name" value="Fructose-1,6-bisphosphatase/inositol-1-monophosphatase"/>
    <property type="match status" value="1"/>
</dbReference>
<dbReference type="AlphaFoldDB" id="A0A0F9TR82"/>
<accession>A0A0F9TR82</accession>
<gene>
    <name evidence="5" type="ORF">LCGC14_0620800</name>
</gene>
<organism evidence="5">
    <name type="scientific">marine sediment metagenome</name>
    <dbReference type="NCBI Taxonomy" id="412755"/>
    <lineage>
        <taxon>unclassified sequences</taxon>
        <taxon>metagenomes</taxon>
        <taxon>ecological metagenomes</taxon>
    </lineage>
</organism>
<dbReference type="GO" id="GO:0007165">
    <property type="term" value="P:signal transduction"/>
    <property type="evidence" value="ECO:0007669"/>
    <property type="project" value="TreeGrafter"/>
</dbReference>
<keyword evidence="3" id="KW-0378">Hydrolase</keyword>